<proteinExistence type="predicted"/>
<name>X6MK27_RETFI</name>
<dbReference type="PANTHER" id="PTHR14187:SF46">
    <property type="entry name" value="HEAT SHOCK 70 KDA PROTEIN 12A"/>
    <property type="match status" value="1"/>
</dbReference>
<reference evidence="1 2" key="1">
    <citation type="journal article" date="2013" name="Curr. Biol.">
        <title>The Genome of the Foraminiferan Reticulomyxa filosa.</title>
        <authorList>
            <person name="Glockner G."/>
            <person name="Hulsmann N."/>
            <person name="Schleicher M."/>
            <person name="Noegel A.A."/>
            <person name="Eichinger L."/>
            <person name="Gallinger C."/>
            <person name="Pawlowski J."/>
            <person name="Sierra R."/>
            <person name="Euteneuer U."/>
            <person name="Pillet L."/>
            <person name="Moustafa A."/>
            <person name="Platzer M."/>
            <person name="Groth M."/>
            <person name="Szafranski K."/>
            <person name="Schliwa M."/>
        </authorList>
    </citation>
    <scope>NUCLEOTIDE SEQUENCE [LARGE SCALE GENOMIC DNA]</scope>
</reference>
<keyword evidence="2" id="KW-1185">Reference proteome</keyword>
<feature type="non-terminal residue" evidence="1">
    <location>
        <position position="174"/>
    </location>
</feature>
<dbReference type="Proteomes" id="UP000023152">
    <property type="component" value="Unassembled WGS sequence"/>
</dbReference>
<accession>X6MK27</accession>
<dbReference type="AlphaFoldDB" id="X6MK27"/>
<dbReference type="EMBL" id="ASPP01020267">
    <property type="protein sequence ID" value="ETO14011.1"/>
    <property type="molecule type" value="Genomic_DNA"/>
</dbReference>
<organism evidence="1 2">
    <name type="scientific">Reticulomyxa filosa</name>
    <dbReference type="NCBI Taxonomy" id="46433"/>
    <lineage>
        <taxon>Eukaryota</taxon>
        <taxon>Sar</taxon>
        <taxon>Rhizaria</taxon>
        <taxon>Retaria</taxon>
        <taxon>Foraminifera</taxon>
        <taxon>Monothalamids</taxon>
        <taxon>Reticulomyxidae</taxon>
        <taxon>Reticulomyxa</taxon>
    </lineage>
</organism>
<comment type="caution">
    <text evidence="1">The sequence shown here is derived from an EMBL/GenBank/DDBJ whole genome shotgun (WGS) entry which is preliminary data.</text>
</comment>
<gene>
    <name evidence="1" type="ORF">RFI_23357</name>
</gene>
<dbReference type="PANTHER" id="PTHR14187">
    <property type="entry name" value="ALPHA KINASE/ELONGATION FACTOR 2 KINASE"/>
    <property type="match status" value="1"/>
</dbReference>
<evidence type="ECO:0000313" key="2">
    <source>
        <dbReference type="Proteomes" id="UP000023152"/>
    </source>
</evidence>
<evidence type="ECO:0000313" key="1">
    <source>
        <dbReference type="EMBL" id="ETO14011.1"/>
    </source>
</evidence>
<feature type="non-terminal residue" evidence="1">
    <location>
        <position position="1"/>
    </location>
</feature>
<sequence length="174" mass="20466">SVQVSSHVDIVILKRDKYTLLDLRKGTADITCHQVLDEIHVLQIYPPSGGPWGSTYIDEAFWEMLCEIFGNEIMQEFTFKHPHEFIQLIEHFREVKYLYSPTSLDTPKIKIGSITSFFRTYKITLDDISKKLKEYKLNDKNHEGWKFVMDKVMDPLIHHVHKLLMEPQLRGCQT</sequence>
<protein>
    <submittedName>
        <fullName evidence="1">Uncharacterized protein</fullName>
    </submittedName>
</protein>